<dbReference type="PANTHER" id="PTHR20933">
    <property type="entry name" value="F-BOX ONLY PROTEIN 33"/>
    <property type="match status" value="1"/>
</dbReference>
<gene>
    <name evidence="2" type="primary">AVEN_215402_1</name>
    <name evidence="2" type="ORF">TNCT_387171</name>
</gene>
<dbReference type="OrthoDB" id="6409609at2759"/>
<accession>A0A8X6H4C8</accession>
<dbReference type="GO" id="GO:0031398">
    <property type="term" value="P:positive regulation of protein ubiquitination"/>
    <property type="evidence" value="ECO:0007669"/>
    <property type="project" value="TreeGrafter"/>
</dbReference>
<dbReference type="Proteomes" id="UP000887116">
    <property type="component" value="Unassembled WGS sequence"/>
</dbReference>
<comment type="caution">
    <text evidence="2">The sequence shown here is derived from an EMBL/GenBank/DDBJ whole genome shotgun (WGS) entry which is preliminary data.</text>
</comment>
<evidence type="ECO:0000313" key="3">
    <source>
        <dbReference type="Proteomes" id="UP000887116"/>
    </source>
</evidence>
<name>A0A8X6H4C8_TRICU</name>
<dbReference type="InterPro" id="IPR036047">
    <property type="entry name" value="F-box-like_dom_sf"/>
</dbReference>
<evidence type="ECO:0000313" key="2">
    <source>
        <dbReference type="EMBL" id="GFR16802.1"/>
    </source>
</evidence>
<evidence type="ECO:0000259" key="1">
    <source>
        <dbReference type="PROSITE" id="PS50181"/>
    </source>
</evidence>
<dbReference type="PROSITE" id="PS50181">
    <property type="entry name" value="FBOX"/>
    <property type="match status" value="1"/>
</dbReference>
<dbReference type="PANTHER" id="PTHR20933:SF3">
    <property type="entry name" value="F-BOX ONLY PROTEIN 33"/>
    <property type="match status" value="1"/>
</dbReference>
<dbReference type="Pfam" id="PF12937">
    <property type="entry name" value="F-box-like"/>
    <property type="match status" value="1"/>
</dbReference>
<reference evidence="2" key="1">
    <citation type="submission" date="2020-07" db="EMBL/GenBank/DDBJ databases">
        <title>Multicomponent nature underlies the extraordinary mechanical properties of spider dragline silk.</title>
        <authorList>
            <person name="Kono N."/>
            <person name="Nakamura H."/>
            <person name="Mori M."/>
            <person name="Yoshida Y."/>
            <person name="Ohtoshi R."/>
            <person name="Malay A.D."/>
            <person name="Moran D.A.P."/>
            <person name="Tomita M."/>
            <person name="Numata K."/>
            <person name="Arakawa K."/>
        </authorList>
    </citation>
    <scope>NUCLEOTIDE SEQUENCE</scope>
</reference>
<organism evidence="2 3">
    <name type="scientific">Trichonephila clavata</name>
    <name type="common">Joro spider</name>
    <name type="synonym">Nephila clavata</name>
    <dbReference type="NCBI Taxonomy" id="2740835"/>
    <lineage>
        <taxon>Eukaryota</taxon>
        <taxon>Metazoa</taxon>
        <taxon>Ecdysozoa</taxon>
        <taxon>Arthropoda</taxon>
        <taxon>Chelicerata</taxon>
        <taxon>Arachnida</taxon>
        <taxon>Araneae</taxon>
        <taxon>Araneomorphae</taxon>
        <taxon>Entelegynae</taxon>
        <taxon>Araneoidea</taxon>
        <taxon>Nephilidae</taxon>
        <taxon>Trichonephila</taxon>
    </lineage>
</organism>
<feature type="domain" description="F-box" evidence="1">
    <location>
        <begin position="49"/>
        <end position="95"/>
    </location>
</feature>
<keyword evidence="3" id="KW-1185">Reference proteome</keyword>
<protein>
    <submittedName>
        <fullName evidence="2">F-box domain-containing protein</fullName>
    </submittedName>
</protein>
<dbReference type="AlphaFoldDB" id="A0A8X6H4C8"/>
<dbReference type="Gene3D" id="1.20.1280.50">
    <property type="match status" value="1"/>
</dbReference>
<dbReference type="EMBL" id="BMAO01007565">
    <property type="protein sequence ID" value="GFR16802.1"/>
    <property type="molecule type" value="Genomic_DNA"/>
</dbReference>
<sequence length="490" mass="57360">MTTFDIAENFMDADVIHCTEMQNMNEGDEWNFDDTVPNEPIAAEGSQKQAKWSQLPTVPLELVYSFLSRSDQSHMAQVCRKWSDGYNSPSVWKTFKFHLPETEFSTEIYPEIKSARKYGAMFRHVEIVCSRISPTMSDIAWRQLKVFLHILTNKSQLMSVKFRNLGSYLHQLDTMNYDDIFRNIANFLESQQFLKKVEFHDCNFRFQESVELFKAMSEKSRESLTHLVFRGFVDDESVNLEQNRVAAESLPKLISERLSNLKILETDHSSFFDNMFSRHPNTTDMLRNSQLHSLSKVILHCEGFKQQRYRGLTPTIWRCLRQVCPELVVELYFLPGSQPRREIEFFVLPDMPITLLDFRLDRLHASSTMDINILFNHLLACRINNHLVAFYLVWMRSIPDLASALLPFLRACPKLKCLQMFTHHPVNDIEDILRSWLETRPESLEEVLISISNVRNEDDYMSLTTLADEYVPLLQVLGLNIFLIIDSNWR</sequence>
<proteinExistence type="predicted"/>
<dbReference type="InterPro" id="IPR001810">
    <property type="entry name" value="F-box_dom"/>
</dbReference>
<dbReference type="SUPFAM" id="SSF81383">
    <property type="entry name" value="F-box domain"/>
    <property type="match status" value="1"/>
</dbReference>